<dbReference type="AlphaFoldDB" id="A0AAD1DRS9"/>
<evidence type="ECO:0000313" key="2">
    <source>
        <dbReference type="Proteomes" id="UP000278288"/>
    </source>
</evidence>
<name>A0AAD1DRS9_CHRNA</name>
<dbReference type="EMBL" id="CP033923">
    <property type="protein sequence ID" value="AZA92777.1"/>
    <property type="molecule type" value="Genomic_DNA"/>
</dbReference>
<evidence type="ECO:0000313" key="1">
    <source>
        <dbReference type="EMBL" id="AZA92777.1"/>
    </source>
</evidence>
<accession>A0AAD1DRS9</accession>
<dbReference type="KEGG" id="cnk:EG343_20370"/>
<reference evidence="1 2" key="1">
    <citation type="submission" date="2018-11" db="EMBL/GenBank/DDBJ databases">
        <title>Proposal to divide the Flavobacteriaceae and reorganize its genera based on Amino Acid Identity values calculated from whole genome sequences.</title>
        <authorList>
            <person name="Nicholson A.C."/>
            <person name="Gulvik C.A."/>
            <person name="Whitney A.M."/>
            <person name="Humrighouse B.W."/>
            <person name="Bell M."/>
            <person name="Holmes B."/>
            <person name="Steigerwalt A.G."/>
            <person name="Villarma A."/>
            <person name="Sheth M."/>
            <person name="Batra D."/>
            <person name="Pryor J."/>
            <person name="Bernardet J.-F."/>
            <person name="Hugo C."/>
            <person name="Kampfer P."/>
            <person name="Newman J."/>
            <person name="McQuiston J.R."/>
        </authorList>
    </citation>
    <scope>NUCLEOTIDE SEQUENCE [LARGE SCALE GENOMIC DNA]</scope>
    <source>
        <strain evidence="1 2">G0041</strain>
    </source>
</reference>
<protein>
    <submittedName>
        <fullName evidence="1">Uncharacterized protein</fullName>
    </submittedName>
</protein>
<organism evidence="1 2">
    <name type="scientific">Chryseobacterium nakagawai</name>
    <dbReference type="NCBI Taxonomy" id="1241982"/>
    <lineage>
        <taxon>Bacteria</taxon>
        <taxon>Pseudomonadati</taxon>
        <taxon>Bacteroidota</taxon>
        <taxon>Flavobacteriia</taxon>
        <taxon>Flavobacteriales</taxon>
        <taxon>Weeksellaceae</taxon>
        <taxon>Chryseobacterium group</taxon>
        <taxon>Chryseobacterium</taxon>
    </lineage>
</organism>
<keyword evidence="2" id="KW-1185">Reference proteome</keyword>
<sequence length="234" mass="27531">MIPNILQNFHQKTYRLENIVTEQKNPAYKITKSYARQVEVYYLGKVKEEYRFQLLVVEFDFSDDEDAMGKFIKKISYLFDEIECRVDDEGNITAIDNLLFLRLRWAKIQAHLSETHKGDAVDRYFSQISDLLEDETKLIVFLGSYKMFGLLFNGLLNSFDTKMKRESSEGFTEIINPVKDGNILALKISAENLEESNIEQFRGLFVWKEDRYEEGFIEIKKQNSHLKHSLLWIG</sequence>
<gene>
    <name evidence="1" type="ORF">EG343_20370</name>
</gene>
<proteinExistence type="predicted"/>
<dbReference type="RefSeq" id="WP_123859533.1">
    <property type="nucleotide sequence ID" value="NZ_CP033923.1"/>
</dbReference>
<dbReference type="Proteomes" id="UP000278288">
    <property type="component" value="Chromosome"/>
</dbReference>